<dbReference type="EMBL" id="CP111026">
    <property type="protein sequence ID" value="WAR27565.1"/>
    <property type="molecule type" value="Genomic_DNA"/>
</dbReference>
<accession>A0ABY7FZD3</accession>
<sequence length="80" mass="9248">MSFAKKDKTALCFSVRNGLFKHFCHTFWVIGTVCRSDKVLLKNDLRKPPFRIFLKLLRRYGSVAMASKKKVNIDVVSDII</sequence>
<evidence type="ECO:0000313" key="2">
    <source>
        <dbReference type="Proteomes" id="UP001164746"/>
    </source>
</evidence>
<proteinExistence type="predicted"/>
<evidence type="ECO:0000313" key="1">
    <source>
        <dbReference type="EMBL" id="WAR27565.1"/>
    </source>
</evidence>
<name>A0ABY7FZD3_MYAAR</name>
<gene>
    <name evidence="1" type="ORF">MAR_013269</name>
</gene>
<keyword evidence="2" id="KW-1185">Reference proteome</keyword>
<dbReference type="Proteomes" id="UP001164746">
    <property type="component" value="Chromosome 15"/>
</dbReference>
<protein>
    <submittedName>
        <fullName evidence="1">Uncharacterized protein</fullName>
    </submittedName>
</protein>
<reference evidence="1" key="1">
    <citation type="submission" date="2022-11" db="EMBL/GenBank/DDBJ databases">
        <title>Centuries of genome instability and evolution in soft-shell clam transmissible cancer (bioRxiv).</title>
        <authorList>
            <person name="Hart S.F.M."/>
            <person name="Yonemitsu M.A."/>
            <person name="Giersch R.M."/>
            <person name="Beal B.F."/>
            <person name="Arriagada G."/>
            <person name="Davis B.W."/>
            <person name="Ostrander E.A."/>
            <person name="Goff S.P."/>
            <person name="Metzger M.J."/>
        </authorList>
    </citation>
    <scope>NUCLEOTIDE SEQUENCE</scope>
    <source>
        <strain evidence="1">MELC-2E11</strain>
        <tissue evidence="1">Siphon/mantle</tissue>
    </source>
</reference>
<organism evidence="1 2">
    <name type="scientific">Mya arenaria</name>
    <name type="common">Soft-shell clam</name>
    <dbReference type="NCBI Taxonomy" id="6604"/>
    <lineage>
        <taxon>Eukaryota</taxon>
        <taxon>Metazoa</taxon>
        <taxon>Spiralia</taxon>
        <taxon>Lophotrochozoa</taxon>
        <taxon>Mollusca</taxon>
        <taxon>Bivalvia</taxon>
        <taxon>Autobranchia</taxon>
        <taxon>Heteroconchia</taxon>
        <taxon>Euheterodonta</taxon>
        <taxon>Imparidentia</taxon>
        <taxon>Neoheterodontei</taxon>
        <taxon>Myida</taxon>
        <taxon>Myoidea</taxon>
        <taxon>Myidae</taxon>
        <taxon>Mya</taxon>
    </lineage>
</organism>